<dbReference type="GO" id="GO:0042162">
    <property type="term" value="F:telomeric DNA binding"/>
    <property type="evidence" value="ECO:0007669"/>
    <property type="project" value="InterPro"/>
</dbReference>
<dbReference type="SMART" id="SM00717">
    <property type="entry name" value="SANT"/>
    <property type="match status" value="1"/>
</dbReference>
<dbReference type="OMA" id="DINTHRC"/>
<dbReference type="STRING" id="126957.T1J0Z0"/>
<dbReference type="EMBL" id="JH431742">
    <property type="status" value="NOT_ANNOTATED_CDS"/>
    <property type="molecule type" value="Genomic_DNA"/>
</dbReference>
<dbReference type="InterPro" id="IPR030657">
    <property type="entry name" value="TERF2"/>
</dbReference>
<dbReference type="SUPFAM" id="SSF63600">
    <property type="entry name" value="Telomeric repeat binding factor (TRF) dimerisation domain"/>
    <property type="match status" value="1"/>
</dbReference>
<name>T1J0Z0_STRMM</name>
<dbReference type="PANTHER" id="PTHR46833:SF1">
    <property type="entry name" value="TELOMERIC REPEAT-BINDING FACTOR 2"/>
    <property type="match status" value="1"/>
</dbReference>
<dbReference type="CDD" id="cd11660">
    <property type="entry name" value="SANT_TRF"/>
    <property type="match status" value="1"/>
</dbReference>
<dbReference type="SUPFAM" id="SSF46689">
    <property type="entry name" value="Homeodomain-like"/>
    <property type="match status" value="1"/>
</dbReference>
<feature type="compositionally biased region" description="Acidic residues" evidence="2">
    <location>
        <begin position="402"/>
        <end position="411"/>
    </location>
</feature>
<dbReference type="GO" id="GO:0005634">
    <property type="term" value="C:nucleus"/>
    <property type="evidence" value="ECO:0007669"/>
    <property type="project" value="UniProtKB-SubCell"/>
</dbReference>
<dbReference type="InterPro" id="IPR001005">
    <property type="entry name" value="SANT/Myb"/>
</dbReference>
<dbReference type="EnsemblMetazoa" id="SMAR007202-RA">
    <property type="protein sequence ID" value="SMAR007202-PA"/>
    <property type="gene ID" value="SMAR007202"/>
</dbReference>
<dbReference type="AlphaFoldDB" id="T1J0Z0"/>
<evidence type="ECO:0000259" key="3">
    <source>
        <dbReference type="PROSITE" id="PS50090"/>
    </source>
</evidence>
<dbReference type="PROSITE" id="PS51294">
    <property type="entry name" value="HTH_MYB"/>
    <property type="match status" value="1"/>
</dbReference>
<dbReference type="GO" id="GO:0000781">
    <property type="term" value="C:chromosome, telomeric region"/>
    <property type="evidence" value="ECO:0007669"/>
    <property type="project" value="InterPro"/>
</dbReference>
<dbReference type="Gene3D" id="1.25.40.210">
    <property type="entry name" value="Telomere repeat-binding factor, dimerisation domain"/>
    <property type="match status" value="1"/>
</dbReference>
<reference evidence="5" key="2">
    <citation type="submission" date="2015-02" db="UniProtKB">
        <authorList>
            <consortium name="EnsemblMetazoa"/>
        </authorList>
    </citation>
    <scope>IDENTIFICATION</scope>
</reference>
<evidence type="ECO:0000313" key="6">
    <source>
        <dbReference type="Proteomes" id="UP000014500"/>
    </source>
</evidence>
<feature type="domain" description="Myb-like" evidence="3">
    <location>
        <begin position="540"/>
        <end position="593"/>
    </location>
</feature>
<evidence type="ECO:0000256" key="2">
    <source>
        <dbReference type="SAM" id="MobiDB-lite"/>
    </source>
</evidence>
<keyword evidence="6" id="KW-1185">Reference proteome</keyword>
<evidence type="ECO:0000256" key="1">
    <source>
        <dbReference type="ARBA" id="ARBA00004123"/>
    </source>
</evidence>
<comment type="subcellular location">
    <subcellularLocation>
        <location evidence="1">Nucleus</location>
    </subcellularLocation>
</comment>
<feature type="region of interest" description="Disordered" evidence="2">
    <location>
        <begin position="402"/>
        <end position="421"/>
    </location>
</feature>
<dbReference type="PANTHER" id="PTHR46833">
    <property type="entry name" value="TELOMERIC REPEAT-BINDING FACTOR 2 TERF2"/>
    <property type="match status" value="1"/>
</dbReference>
<dbReference type="Proteomes" id="UP000014500">
    <property type="component" value="Unassembled WGS sequence"/>
</dbReference>
<proteinExistence type="predicted"/>
<evidence type="ECO:0000313" key="5">
    <source>
        <dbReference type="EnsemblMetazoa" id="SMAR007202-PA"/>
    </source>
</evidence>
<dbReference type="GO" id="GO:0031848">
    <property type="term" value="P:protection from non-homologous end joining at telomere"/>
    <property type="evidence" value="ECO:0007669"/>
    <property type="project" value="InterPro"/>
</dbReference>
<feature type="domain" description="HTH myb-type" evidence="4">
    <location>
        <begin position="541"/>
        <end position="597"/>
    </location>
</feature>
<dbReference type="HOGENOM" id="CLU_439634_0_0_1"/>
<dbReference type="InterPro" id="IPR017930">
    <property type="entry name" value="Myb_dom"/>
</dbReference>
<reference evidence="6" key="1">
    <citation type="submission" date="2011-05" db="EMBL/GenBank/DDBJ databases">
        <authorList>
            <person name="Richards S.R."/>
            <person name="Qu J."/>
            <person name="Jiang H."/>
            <person name="Jhangiani S.N."/>
            <person name="Agravi P."/>
            <person name="Goodspeed R."/>
            <person name="Gross S."/>
            <person name="Mandapat C."/>
            <person name="Jackson L."/>
            <person name="Mathew T."/>
            <person name="Pu L."/>
            <person name="Thornton R."/>
            <person name="Saada N."/>
            <person name="Wilczek-Boney K.B."/>
            <person name="Lee S."/>
            <person name="Kovar C."/>
            <person name="Wu Y."/>
            <person name="Scherer S.E."/>
            <person name="Worley K.C."/>
            <person name="Muzny D.M."/>
            <person name="Gibbs R."/>
        </authorList>
    </citation>
    <scope>NUCLEOTIDE SEQUENCE</scope>
    <source>
        <strain evidence="6">Brora</strain>
    </source>
</reference>
<dbReference type="InterPro" id="IPR036507">
    <property type="entry name" value="Telomere_rpt-bd_fac_dimer_sf"/>
</dbReference>
<protein>
    <submittedName>
        <fullName evidence="5">Uncharacterized protein</fullName>
    </submittedName>
</protein>
<accession>T1J0Z0</accession>
<organism evidence="5 6">
    <name type="scientific">Strigamia maritima</name>
    <name type="common">European centipede</name>
    <name type="synonym">Geophilus maritimus</name>
    <dbReference type="NCBI Taxonomy" id="126957"/>
    <lineage>
        <taxon>Eukaryota</taxon>
        <taxon>Metazoa</taxon>
        <taxon>Ecdysozoa</taxon>
        <taxon>Arthropoda</taxon>
        <taxon>Myriapoda</taxon>
        <taxon>Chilopoda</taxon>
        <taxon>Pleurostigmophora</taxon>
        <taxon>Geophilomorpha</taxon>
        <taxon>Linotaeniidae</taxon>
        <taxon>Strigamia</taxon>
    </lineage>
</organism>
<evidence type="ECO:0000259" key="4">
    <source>
        <dbReference type="PROSITE" id="PS51294"/>
    </source>
</evidence>
<dbReference type="Pfam" id="PF13921">
    <property type="entry name" value="Myb_DNA-bind_6"/>
    <property type="match status" value="1"/>
</dbReference>
<sequence>MISVNEEKRIIFGWMMDFLCWDGLRDFLSTLNIDSIMRTHDVLNGCLASAVLMDQVPYRQKTVNLLTFLAKICSGNNHKLNAKCKMTILETAFIQLQKLKTEISGFAETVADLEFPLKIHAVIVCCIAGNFILANEVYERLDLKSFIHLEFINETDLELLQTVQVLLSTTDINHEFLKTYSYESFILMWIPLFQDIFNNMREPHLVEMCRGMIGNKLIAIGTDLSEIETVSSPNSVKNGFINRHQSYIHKVDKELYLLNVKRDLSAALRKRKPKTLSRITTVVKDEWMRKIERRLTQFDILDTVANKVSHTHNKIVVNHKSDQKDQSSLTSKLPFTRELRIVCVPLENDKSLPMSLRNLGVKYNRENTRLHNLCSDVDEIQDEEIEFHAIKRKKNCSYTLFSDDDQDDETQNGETGLNEDNRHYTRIHSPISGDGLQKEATENSIENIGLHTSFSEDDEKQKEGDELYDSVEAAVARICGELDNDAAEKEIFGSVSSLNSSTKDEQTPVRKIPKLNLTLGSRLSKRTSLTPARKTPVKLPEEKKRLPWTSEEEDNLYYGVRVYKEGNWERIRCQFNLMHRSSQSLSDKWRNLKIKSSKMIILKDRYLKKQRNTNANRESPKQ</sequence>
<dbReference type="PROSITE" id="PS50090">
    <property type="entry name" value="MYB_LIKE"/>
    <property type="match status" value="1"/>
</dbReference>
<dbReference type="InterPro" id="IPR009057">
    <property type="entry name" value="Homeodomain-like_sf"/>
</dbReference>
<dbReference type="Gene3D" id="1.10.10.60">
    <property type="entry name" value="Homeodomain-like"/>
    <property type="match status" value="1"/>
</dbReference>